<keyword evidence="1" id="KW-0812">Transmembrane</keyword>
<dbReference type="GeneID" id="43638369"/>
<evidence type="ECO:0000256" key="1">
    <source>
        <dbReference type="SAM" id="Phobius"/>
    </source>
</evidence>
<keyword evidence="1" id="KW-0472">Membrane</keyword>
<sequence length="69" mass="7614">MPQLLILNTRRSIPRCTEADRIGHSVLLQLPMEDKVTNNALECDRKGDLILLTCPSGVISIVISLLFAP</sequence>
<keyword evidence="1" id="KW-1133">Transmembrane helix</keyword>
<accession>A0A5N6SZ26</accession>
<evidence type="ECO:0000313" key="3">
    <source>
        <dbReference type="Proteomes" id="UP000325672"/>
    </source>
</evidence>
<dbReference type="AlphaFoldDB" id="A0A5N6SZ26"/>
<name>A0A5N6SZ26_ASPPS</name>
<organism evidence="2 3">
    <name type="scientific">Aspergillus pseudotamarii</name>
    <dbReference type="NCBI Taxonomy" id="132259"/>
    <lineage>
        <taxon>Eukaryota</taxon>
        <taxon>Fungi</taxon>
        <taxon>Dikarya</taxon>
        <taxon>Ascomycota</taxon>
        <taxon>Pezizomycotina</taxon>
        <taxon>Eurotiomycetes</taxon>
        <taxon>Eurotiomycetidae</taxon>
        <taxon>Eurotiales</taxon>
        <taxon>Aspergillaceae</taxon>
        <taxon>Aspergillus</taxon>
        <taxon>Aspergillus subgen. Circumdati</taxon>
    </lineage>
</organism>
<keyword evidence="3" id="KW-1185">Reference proteome</keyword>
<dbReference type="Proteomes" id="UP000325672">
    <property type="component" value="Unassembled WGS sequence"/>
</dbReference>
<proteinExistence type="predicted"/>
<reference evidence="2 3" key="1">
    <citation type="submission" date="2019-04" db="EMBL/GenBank/DDBJ databases">
        <title>Friends and foes A comparative genomics study of 23 Aspergillus species from section Flavi.</title>
        <authorList>
            <consortium name="DOE Joint Genome Institute"/>
            <person name="Kjaerbolling I."/>
            <person name="Vesth T."/>
            <person name="Frisvad J.C."/>
            <person name="Nybo J.L."/>
            <person name="Theobald S."/>
            <person name="Kildgaard S."/>
            <person name="Isbrandt T."/>
            <person name="Kuo A."/>
            <person name="Sato A."/>
            <person name="Lyhne E.K."/>
            <person name="Kogle M.E."/>
            <person name="Wiebenga A."/>
            <person name="Kun R.S."/>
            <person name="Lubbers R.J."/>
            <person name="Makela M.R."/>
            <person name="Barry K."/>
            <person name="Chovatia M."/>
            <person name="Clum A."/>
            <person name="Daum C."/>
            <person name="Haridas S."/>
            <person name="He G."/>
            <person name="LaButti K."/>
            <person name="Lipzen A."/>
            <person name="Mondo S."/>
            <person name="Riley R."/>
            <person name="Salamov A."/>
            <person name="Simmons B.A."/>
            <person name="Magnuson J.K."/>
            <person name="Henrissat B."/>
            <person name="Mortensen U.H."/>
            <person name="Larsen T.O."/>
            <person name="Devries R.P."/>
            <person name="Grigoriev I.V."/>
            <person name="Machida M."/>
            <person name="Baker S.E."/>
            <person name="Andersen M.R."/>
        </authorList>
    </citation>
    <scope>NUCLEOTIDE SEQUENCE [LARGE SCALE GENOMIC DNA]</scope>
    <source>
        <strain evidence="2 3">CBS 117625</strain>
    </source>
</reference>
<evidence type="ECO:0000313" key="2">
    <source>
        <dbReference type="EMBL" id="KAE8139157.1"/>
    </source>
</evidence>
<dbReference type="RefSeq" id="XP_031915220.1">
    <property type="nucleotide sequence ID" value="XM_032054159.1"/>
</dbReference>
<protein>
    <submittedName>
        <fullName evidence="2">Uncharacterized protein</fullName>
    </submittedName>
</protein>
<gene>
    <name evidence="2" type="ORF">BDV38DRAFT_242900</name>
</gene>
<dbReference type="EMBL" id="ML743567">
    <property type="protein sequence ID" value="KAE8139157.1"/>
    <property type="molecule type" value="Genomic_DNA"/>
</dbReference>
<feature type="transmembrane region" description="Helical" evidence="1">
    <location>
        <begin position="49"/>
        <end position="68"/>
    </location>
</feature>